<protein>
    <submittedName>
        <fullName evidence="1">16104_t:CDS:1</fullName>
    </submittedName>
</protein>
<evidence type="ECO:0000313" key="1">
    <source>
        <dbReference type="EMBL" id="CAG8510794.1"/>
    </source>
</evidence>
<gene>
    <name evidence="1" type="ORF">ACOLOM_LOCUS3209</name>
</gene>
<accession>A0ACA9L6Y2</accession>
<keyword evidence="2" id="KW-1185">Reference proteome</keyword>
<name>A0ACA9L6Y2_9GLOM</name>
<evidence type="ECO:0000313" key="2">
    <source>
        <dbReference type="Proteomes" id="UP000789525"/>
    </source>
</evidence>
<organism evidence="1 2">
    <name type="scientific">Acaulospora colombiana</name>
    <dbReference type="NCBI Taxonomy" id="27376"/>
    <lineage>
        <taxon>Eukaryota</taxon>
        <taxon>Fungi</taxon>
        <taxon>Fungi incertae sedis</taxon>
        <taxon>Mucoromycota</taxon>
        <taxon>Glomeromycotina</taxon>
        <taxon>Glomeromycetes</taxon>
        <taxon>Diversisporales</taxon>
        <taxon>Acaulosporaceae</taxon>
        <taxon>Acaulospora</taxon>
    </lineage>
</organism>
<proteinExistence type="predicted"/>
<dbReference type="Proteomes" id="UP000789525">
    <property type="component" value="Unassembled WGS sequence"/>
</dbReference>
<comment type="caution">
    <text evidence="1">The sequence shown here is derived from an EMBL/GenBank/DDBJ whole genome shotgun (WGS) entry which is preliminary data.</text>
</comment>
<dbReference type="EMBL" id="CAJVPT010004670">
    <property type="protein sequence ID" value="CAG8510794.1"/>
    <property type="molecule type" value="Genomic_DNA"/>
</dbReference>
<sequence>MTKDNQNKKATKIPVSRKQRDVHLFETSQFKEDLRRSISKNFKKTYPQGMKEETTLPLDQLLAPCKKTRGKKGRITRPQNAFILYRKDVQAKIKRDNPNAKFEQVSKIVGELWKKETNPRKNNYILLSNLCSLVHQDLFPNYKFKPRSKDNGEQETNSTTPEDEEELRETVEERTYEQVSQLTSVEHLSSSFDINTIATAQYSCRTDNAESVQAAVELSESSFPIMGMPVYGEDSTLQENVPVNDYYDEAGENPLEFQTLDFGDLLNQQSFYVAPRYDSGFYSSPGDAQEYDYSVTDFPTIPSTFVDTNTNAASLPFSYDTSVNGMPRNVQQPYDIGFLGHCEEDQIIRIFSNAQHP</sequence>
<reference evidence="1" key="1">
    <citation type="submission" date="2021-06" db="EMBL/GenBank/DDBJ databases">
        <authorList>
            <person name="Kallberg Y."/>
            <person name="Tangrot J."/>
            <person name="Rosling A."/>
        </authorList>
    </citation>
    <scope>NUCLEOTIDE SEQUENCE</scope>
    <source>
        <strain evidence="1">CL356</strain>
    </source>
</reference>